<dbReference type="NCBIfam" id="NF047420">
    <property type="entry name" value="EF_P_mod_YmfI"/>
    <property type="match status" value="1"/>
</dbReference>
<feature type="domain" description="Ketoreductase" evidence="3">
    <location>
        <begin position="4"/>
        <end position="179"/>
    </location>
</feature>
<organism evidence="4 5">
    <name type="scientific">Flavonifractor hominis</name>
    <dbReference type="NCBI Taxonomy" id="3133178"/>
    <lineage>
        <taxon>Bacteria</taxon>
        <taxon>Bacillati</taxon>
        <taxon>Bacillota</taxon>
        <taxon>Clostridia</taxon>
        <taxon>Eubacteriales</taxon>
        <taxon>Oscillospiraceae</taxon>
        <taxon>Flavonifractor</taxon>
    </lineage>
</organism>
<keyword evidence="2" id="KW-0753">Steroid metabolism</keyword>
<gene>
    <name evidence="4" type="primary">fabG</name>
    <name evidence="4" type="ORF">WMO45_05760</name>
</gene>
<dbReference type="Gene3D" id="3.40.50.720">
    <property type="entry name" value="NAD(P)-binding Rossmann-like Domain"/>
    <property type="match status" value="1"/>
</dbReference>
<keyword evidence="5" id="KW-1185">Reference proteome</keyword>
<name>A0ABV1ERZ7_9FIRM</name>
<evidence type="ECO:0000313" key="5">
    <source>
        <dbReference type="Proteomes" id="UP001440599"/>
    </source>
</evidence>
<dbReference type="InterPro" id="IPR050259">
    <property type="entry name" value="SDR"/>
</dbReference>
<dbReference type="NCBIfam" id="NF009466">
    <property type="entry name" value="PRK12826.1-2"/>
    <property type="match status" value="1"/>
</dbReference>
<accession>A0ABV1ERZ7</accession>
<reference evidence="4 5" key="1">
    <citation type="submission" date="2024-03" db="EMBL/GenBank/DDBJ databases">
        <title>Human intestinal bacterial collection.</title>
        <authorList>
            <person name="Pauvert C."/>
            <person name="Hitch T.C.A."/>
            <person name="Clavel T."/>
        </authorList>
    </citation>
    <scope>NUCLEOTIDE SEQUENCE [LARGE SCALE GENOMIC DNA]</scope>
    <source>
        <strain evidence="4 5">CLA-AP-H34</strain>
    </source>
</reference>
<dbReference type="Pfam" id="PF13561">
    <property type="entry name" value="adh_short_C2"/>
    <property type="match status" value="1"/>
</dbReference>
<dbReference type="PRINTS" id="PR00080">
    <property type="entry name" value="SDRFAMILY"/>
</dbReference>
<dbReference type="EC" id="1.1.1.100" evidence="4"/>
<sequence length="240" mass="25243">MKEKVVLITGASRGIGAAAARRFAAEGCRVVVNYNRSRAQAEVLAEEIGGWAVQADVSDPVQVQNMVDNVLDKFCQLDILVCNAGIAQQKLFGDLTDEDWRRMFAVNVDGVFYTIRAALPHFIHRKAGRIVTVSSMWGQIGGSCEVAYSAAKAAVIGLTKALAKEVGPSGITVNCVAPGVIATEMNANLDAEALAALAEETPLGIIGQPEDAAQAIWYLASDDAGFLTGQVLAPNGGLVI</sequence>
<evidence type="ECO:0000256" key="1">
    <source>
        <dbReference type="ARBA" id="ARBA00006484"/>
    </source>
</evidence>
<dbReference type="RefSeq" id="WP_349139605.1">
    <property type="nucleotide sequence ID" value="NZ_JBBMFT010000002.1"/>
</dbReference>
<protein>
    <submittedName>
        <fullName evidence="4">3-oxoacyl-ACP reductase FabG</fullName>
        <ecNumber evidence="4">1.1.1.100</ecNumber>
    </submittedName>
</protein>
<dbReference type="InterPro" id="IPR020904">
    <property type="entry name" value="Sc_DH/Rdtase_CS"/>
</dbReference>
<dbReference type="InterPro" id="IPR036291">
    <property type="entry name" value="NAD(P)-bd_dom_sf"/>
</dbReference>
<dbReference type="PANTHER" id="PTHR42879:SF2">
    <property type="entry name" value="3-OXOACYL-[ACYL-CARRIER-PROTEIN] REDUCTASE FABG"/>
    <property type="match status" value="1"/>
</dbReference>
<evidence type="ECO:0000256" key="2">
    <source>
        <dbReference type="ARBA" id="ARBA00023221"/>
    </source>
</evidence>
<comment type="similarity">
    <text evidence="1">Belongs to the short-chain dehydrogenases/reductases (SDR) family.</text>
</comment>
<dbReference type="PRINTS" id="PR00081">
    <property type="entry name" value="GDHRDH"/>
</dbReference>
<evidence type="ECO:0000259" key="3">
    <source>
        <dbReference type="SMART" id="SM00822"/>
    </source>
</evidence>
<dbReference type="InterPro" id="IPR002347">
    <property type="entry name" value="SDR_fam"/>
</dbReference>
<dbReference type="SUPFAM" id="SSF51735">
    <property type="entry name" value="NAD(P)-binding Rossmann-fold domains"/>
    <property type="match status" value="1"/>
</dbReference>
<dbReference type="Proteomes" id="UP001440599">
    <property type="component" value="Unassembled WGS sequence"/>
</dbReference>
<proteinExistence type="inferred from homology"/>
<keyword evidence="2" id="KW-0443">Lipid metabolism</keyword>
<comment type="caution">
    <text evidence="4">The sequence shown here is derived from an EMBL/GenBank/DDBJ whole genome shotgun (WGS) entry which is preliminary data.</text>
</comment>
<dbReference type="SMART" id="SM00822">
    <property type="entry name" value="PKS_KR"/>
    <property type="match status" value="1"/>
</dbReference>
<dbReference type="NCBIfam" id="NF005559">
    <property type="entry name" value="PRK07231.1"/>
    <property type="match status" value="1"/>
</dbReference>
<keyword evidence="4" id="KW-0560">Oxidoreductase</keyword>
<dbReference type="PROSITE" id="PS00061">
    <property type="entry name" value="ADH_SHORT"/>
    <property type="match status" value="1"/>
</dbReference>
<evidence type="ECO:0000313" key="4">
    <source>
        <dbReference type="EMBL" id="MEQ2456023.1"/>
    </source>
</evidence>
<dbReference type="GO" id="GO:0004316">
    <property type="term" value="F:3-oxoacyl-[acyl-carrier-protein] reductase (NADPH) activity"/>
    <property type="evidence" value="ECO:0007669"/>
    <property type="project" value="UniProtKB-EC"/>
</dbReference>
<dbReference type="PANTHER" id="PTHR42879">
    <property type="entry name" value="3-OXOACYL-(ACYL-CARRIER-PROTEIN) REDUCTASE"/>
    <property type="match status" value="1"/>
</dbReference>
<dbReference type="EMBL" id="JBBMFT010000002">
    <property type="protein sequence ID" value="MEQ2456023.1"/>
    <property type="molecule type" value="Genomic_DNA"/>
</dbReference>
<dbReference type="InterPro" id="IPR057326">
    <property type="entry name" value="KR_dom"/>
</dbReference>